<dbReference type="AlphaFoldDB" id="A0A8K0KMH8"/>
<dbReference type="SUPFAM" id="SSF53098">
    <property type="entry name" value="Ribonuclease H-like"/>
    <property type="match status" value="1"/>
</dbReference>
<evidence type="ECO:0000259" key="11">
    <source>
        <dbReference type="PROSITE" id="PS51975"/>
    </source>
</evidence>
<evidence type="ECO:0000256" key="3">
    <source>
        <dbReference type="ARBA" id="ARBA00007058"/>
    </source>
</evidence>
<evidence type="ECO:0000256" key="6">
    <source>
        <dbReference type="ARBA" id="ARBA00022759"/>
    </source>
</evidence>
<dbReference type="Gene3D" id="3.30.420.10">
    <property type="entry name" value="Ribonuclease H-like superfamily/Ribonuclease H"/>
    <property type="match status" value="1"/>
</dbReference>
<name>A0A8K0KMH8_LADFU</name>
<sequence>MASSAFHETISPAELEEIFLKTKNSENNVLISSIPDVCKETPCILGVDEAGRGPVLGPMVYGICFCPISKSKDLDKLGFADSKTLNEKQREGLFAKLCETKEYIAWAVDVISPNVISNSMLRRRKYSLNQISQDSAVDLIKLAAKQGVYIAEVYVDTVGMPDKYQEKLSAIFPEYKITVAKKADSLYPIVSAASICAKVIRDFAIQNWTFTEGLDAKSEDWGSGYPNGKTVDNW</sequence>
<evidence type="ECO:0000256" key="9">
    <source>
        <dbReference type="PROSITE-ProRule" id="PRU01319"/>
    </source>
</evidence>
<dbReference type="GO" id="GO:0046872">
    <property type="term" value="F:metal ion binding"/>
    <property type="evidence" value="ECO:0007669"/>
    <property type="project" value="UniProtKB-KW"/>
</dbReference>
<dbReference type="GO" id="GO:0032299">
    <property type="term" value="C:ribonuclease H2 complex"/>
    <property type="evidence" value="ECO:0007669"/>
    <property type="project" value="TreeGrafter"/>
</dbReference>
<evidence type="ECO:0000313" key="12">
    <source>
        <dbReference type="EMBL" id="KAG8237550.1"/>
    </source>
</evidence>
<reference evidence="12" key="1">
    <citation type="submission" date="2013-04" db="EMBL/GenBank/DDBJ databases">
        <authorList>
            <person name="Qu J."/>
            <person name="Murali S.C."/>
            <person name="Bandaranaike D."/>
            <person name="Bellair M."/>
            <person name="Blankenburg K."/>
            <person name="Chao H."/>
            <person name="Dinh H."/>
            <person name="Doddapaneni H."/>
            <person name="Downs B."/>
            <person name="Dugan-Rocha S."/>
            <person name="Elkadiri S."/>
            <person name="Gnanaolivu R.D."/>
            <person name="Hernandez B."/>
            <person name="Javaid M."/>
            <person name="Jayaseelan J.C."/>
            <person name="Lee S."/>
            <person name="Li M."/>
            <person name="Ming W."/>
            <person name="Munidasa M."/>
            <person name="Muniz J."/>
            <person name="Nguyen L."/>
            <person name="Ongeri F."/>
            <person name="Osuji N."/>
            <person name="Pu L.-L."/>
            <person name="Puazo M."/>
            <person name="Qu C."/>
            <person name="Quiroz J."/>
            <person name="Raj R."/>
            <person name="Weissenberger G."/>
            <person name="Xin Y."/>
            <person name="Zou X."/>
            <person name="Han Y."/>
            <person name="Richards S."/>
            <person name="Worley K."/>
            <person name="Muzny D."/>
            <person name="Gibbs R."/>
        </authorList>
    </citation>
    <scope>NUCLEOTIDE SEQUENCE</scope>
    <source>
        <strain evidence="12">Sampled in the wild</strain>
    </source>
</reference>
<evidence type="ECO:0000256" key="1">
    <source>
        <dbReference type="ARBA" id="ARBA00000077"/>
    </source>
</evidence>
<comment type="function">
    <text evidence="10">Endonuclease that specifically degrades the RNA of RNA-DNA hybrids.</text>
</comment>
<dbReference type="InterPro" id="IPR012337">
    <property type="entry name" value="RNaseH-like_sf"/>
</dbReference>
<comment type="cofactor">
    <cofactor evidence="9">
        <name>Mn(2+)</name>
        <dbReference type="ChEBI" id="CHEBI:29035"/>
    </cofactor>
    <cofactor evidence="9">
        <name>Mg(2+)</name>
        <dbReference type="ChEBI" id="CHEBI:18420"/>
    </cofactor>
    <text evidence="9">Manganese or magnesium. Binds 1 divalent metal ion per monomer in the absence of substrate. May bind a second metal ion after substrate binding.</text>
</comment>
<dbReference type="InterPro" id="IPR004649">
    <property type="entry name" value="RNase_H2_suA"/>
</dbReference>
<evidence type="ECO:0000256" key="5">
    <source>
        <dbReference type="ARBA" id="ARBA00022723"/>
    </source>
</evidence>
<keyword evidence="13" id="KW-1185">Reference proteome</keyword>
<comment type="catalytic activity">
    <reaction evidence="1 9 10">
        <text>Endonucleolytic cleavage to 5'-phosphomonoester.</text>
        <dbReference type="EC" id="3.1.26.4"/>
    </reaction>
</comment>
<protein>
    <recommendedName>
        <fullName evidence="10">Ribonuclease</fullName>
        <ecNumber evidence="10">3.1.26.4</ecNumber>
    </recommendedName>
</protein>
<gene>
    <name evidence="12" type="ORF">J437_LFUL017448</name>
</gene>
<dbReference type="PANTHER" id="PTHR10954">
    <property type="entry name" value="RIBONUCLEASE H2 SUBUNIT A"/>
    <property type="match status" value="1"/>
</dbReference>
<dbReference type="EC" id="3.1.26.4" evidence="10"/>
<evidence type="ECO:0000256" key="8">
    <source>
        <dbReference type="ARBA" id="ARBA00024981"/>
    </source>
</evidence>
<dbReference type="PROSITE" id="PS51975">
    <property type="entry name" value="RNASE_H_2"/>
    <property type="match status" value="1"/>
</dbReference>
<feature type="domain" description="RNase H type-2" evidence="11">
    <location>
        <begin position="42"/>
        <end position="234"/>
    </location>
</feature>
<evidence type="ECO:0000256" key="2">
    <source>
        <dbReference type="ARBA" id="ARBA00001946"/>
    </source>
</evidence>
<evidence type="ECO:0000313" key="13">
    <source>
        <dbReference type="Proteomes" id="UP000792457"/>
    </source>
</evidence>
<dbReference type="Pfam" id="PF01351">
    <property type="entry name" value="RNase_HII"/>
    <property type="match status" value="1"/>
</dbReference>
<feature type="binding site" evidence="9">
    <location>
        <position position="48"/>
    </location>
    <ligand>
        <name>a divalent metal cation</name>
        <dbReference type="ChEBI" id="CHEBI:60240"/>
    </ligand>
</feature>
<dbReference type="CDD" id="cd07181">
    <property type="entry name" value="RNase_HII_eukaryota_like"/>
    <property type="match status" value="1"/>
</dbReference>
<feature type="binding site" evidence="9">
    <location>
        <position position="49"/>
    </location>
    <ligand>
        <name>a divalent metal cation</name>
        <dbReference type="ChEBI" id="CHEBI:60240"/>
    </ligand>
</feature>
<evidence type="ECO:0000256" key="7">
    <source>
        <dbReference type="ARBA" id="ARBA00022801"/>
    </source>
</evidence>
<dbReference type="Proteomes" id="UP000792457">
    <property type="component" value="Unassembled WGS sequence"/>
</dbReference>
<keyword evidence="5 9" id="KW-0479">Metal-binding</keyword>
<dbReference type="GO" id="GO:0006298">
    <property type="term" value="P:mismatch repair"/>
    <property type="evidence" value="ECO:0007669"/>
    <property type="project" value="TreeGrafter"/>
</dbReference>
<organism evidence="12 13">
    <name type="scientific">Ladona fulva</name>
    <name type="common">Scarce chaser dragonfly</name>
    <name type="synonym">Libellula fulva</name>
    <dbReference type="NCBI Taxonomy" id="123851"/>
    <lineage>
        <taxon>Eukaryota</taxon>
        <taxon>Metazoa</taxon>
        <taxon>Ecdysozoa</taxon>
        <taxon>Arthropoda</taxon>
        <taxon>Hexapoda</taxon>
        <taxon>Insecta</taxon>
        <taxon>Pterygota</taxon>
        <taxon>Palaeoptera</taxon>
        <taxon>Odonata</taxon>
        <taxon>Epiprocta</taxon>
        <taxon>Anisoptera</taxon>
        <taxon>Libelluloidea</taxon>
        <taxon>Libellulidae</taxon>
        <taxon>Ladona</taxon>
    </lineage>
</organism>
<comment type="similarity">
    <text evidence="3">Belongs to the RNase HII family. Eukaryotic subfamily.</text>
</comment>
<reference evidence="12" key="2">
    <citation type="submission" date="2017-10" db="EMBL/GenBank/DDBJ databases">
        <title>Ladona fulva Genome sequencing and assembly.</title>
        <authorList>
            <person name="Murali S."/>
            <person name="Richards S."/>
            <person name="Bandaranaike D."/>
            <person name="Bellair M."/>
            <person name="Blankenburg K."/>
            <person name="Chao H."/>
            <person name="Dinh H."/>
            <person name="Doddapaneni H."/>
            <person name="Dugan-Rocha S."/>
            <person name="Elkadiri S."/>
            <person name="Gnanaolivu R."/>
            <person name="Hernandez B."/>
            <person name="Skinner E."/>
            <person name="Javaid M."/>
            <person name="Lee S."/>
            <person name="Li M."/>
            <person name="Ming W."/>
            <person name="Munidasa M."/>
            <person name="Muniz J."/>
            <person name="Nguyen L."/>
            <person name="Hughes D."/>
            <person name="Osuji N."/>
            <person name="Pu L.-L."/>
            <person name="Puazo M."/>
            <person name="Qu C."/>
            <person name="Quiroz J."/>
            <person name="Raj R."/>
            <person name="Weissenberger G."/>
            <person name="Xin Y."/>
            <person name="Zou X."/>
            <person name="Han Y."/>
            <person name="Worley K."/>
            <person name="Muzny D."/>
            <person name="Gibbs R."/>
        </authorList>
    </citation>
    <scope>NUCLEOTIDE SEQUENCE</scope>
    <source>
        <strain evidence="12">Sampled in the wild</strain>
    </source>
</reference>
<keyword evidence="7 9" id="KW-0378">Hydrolase</keyword>
<evidence type="ECO:0000256" key="4">
    <source>
        <dbReference type="ARBA" id="ARBA00022722"/>
    </source>
</evidence>
<proteinExistence type="inferred from homology"/>
<keyword evidence="6 9" id="KW-0255">Endonuclease</keyword>
<feature type="binding site" evidence="9">
    <location>
        <position position="156"/>
    </location>
    <ligand>
        <name>a divalent metal cation</name>
        <dbReference type="ChEBI" id="CHEBI:60240"/>
    </ligand>
</feature>
<dbReference type="InterPro" id="IPR001352">
    <property type="entry name" value="RNase_HII/HIII"/>
</dbReference>
<dbReference type="GO" id="GO:0043137">
    <property type="term" value="P:DNA replication, removal of RNA primer"/>
    <property type="evidence" value="ECO:0007669"/>
    <property type="project" value="TreeGrafter"/>
</dbReference>
<dbReference type="OrthoDB" id="7462577at2759"/>
<dbReference type="EMBL" id="KZ309185">
    <property type="protein sequence ID" value="KAG8237550.1"/>
    <property type="molecule type" value="Genomic_DNA"/>
</dbReference>
<dbReference type="PANTHER" id="PTHR10954:SF7">
    <property type="entry name" value="RIBONUCLEASE H2 SUBUNIT A"/>
    <property type="match status" value="1"/>
</dbReference>
<evidence type="ECO:0000256" key="10">
    <source>
        <dbReference type="RuleBase" id="RU003515"/>
    </source>
</evidence>
<dbReference type="InterPro" id="IPR036397">
    <property type="entry name" value="RNaseH_sf"/>
</dbReference>
<comment type="function">
    <text evidence="8">Catalytic subunit of RNase HII, an endonuclease that specifically degrades the RNA of RNA:DNA hybrids. Participates in DNA replication, possibly by mediating the removal of lagging-strand Okazaki fragment RNA primers during DNA replication. Mediates the excision of single ribonucleotides from DNA:RNA duplexes.</text>
</comment>
<dbReference type="GO" id="GO:0004523">
    <property type="term" value="F:RNA-DNA hybrid ribonuclease activity"/>
    <property type="evidence" value="ECO:0007669"/>
    <property type="project" value="UniProtKB-UniRule"/>
</dbReference>
<keyword evidence="4 9" id="KW-0540">Nuclease</keyword>
<dbReference type="NCBIfam" id="TIGR00729">
    <property type="entry name" value="ribonuclease HII"/>
    <property type="match status" value="1"/>
</dbReference>
<dbReference type="InterPro" id="IPR024567">
    <property type="entry name" value="RNase_HII/HIII_dom"/>
</dbReference>
<dbReference type="GO" id="GO:0003723">
    <property type="term" value="F:RNA binding"/>
    <property type="evidence" value="ECO:0007669"/>
    <property type="project" value="UniProtKB-UniRule"/>
</dbReference>
<accession>A0A8K0KMH8</accession>
<dbReference type="FunFam" id="3.30.420.10:FF:000016">
    <property type="entry name" value="Ribonuclease"/>
    <property type="match status" value="1"/>
</dbReference>
<comment type="caution">
    <text evidence="12">The sequence shown here is derived from an EMBL/GenBank/DDBJ whole genome shotgun (WGS) entry which is preliminary data.</text>
</comment>
<comment type="cofactor">
    <cofactor evidence="2">
        <name>Mg(2+)</name>
        <dbReference type="ChEBI" id="CHEBI:18420"/>
    </cofactor>
</comment>